<dbReference type="InterPro" id="IPR036541">
    <property type="entry name" value="PLipase_A1_sf"/>
</dbReference>
<sequence length="310" mass="36142">MQNLKHLFFSFLLIWTITFSATADILPHNTEELNTAIPSPANVLDQRRKQEMKTTSNPFSITPHKPNYLLPFTWNSSPNGIFAEPGTDVEKSEVHFQLSLKTYIFRNFWDERGNLAFAYTNRSWWQAYNKNASSPFRETNHEPEVLLSYTLNQQMGSIRLSQLVLSLNHQSNGQSGIKSRSWNRIILNSIWTIGDNFVVAIRPWYRIPEDKKQYPDDPYGDDNPDIHHYLGYGDLRLAYKFGNDQNLSLLFRNNLRRNENKGAVQADWTFPLHEHLKLYLQFFNGYGESMLDYNTSVNRIGIGILLTDWL</sequence>
<evidence type="ECO:0000313" key="23">
    <source>
        <dbReference type="Proteomes" id="UP000321899"/>
    </source>
</evidence>
<comment type="similarity">
    <text evidence="4">Belongs to the phospholipase A1 family.</text>
</comment>
<dbReference type="EMBL" id="VDMB01000013">
    <property type="protein sequence ID" value="TYT74272.1"/>
    <property type="molecule type" value="Genomic_DNA"/>
</dbReference>
<dbReference type="GO" id="GO:0004623">
    <property type="term" value="F:phospholipase A2 activity"/>
    <property type="evidence" value="ECO:0007669"/>
    <property type="project" value="UniProtKB-EC"/>
</dbReference>
<evidence type="ECO:0000256" key="3">
    <source>
        <dbReference type="ARBA" id="ARBA00004571"/>
    </source>
</evidence>
<keyword evidence="13 20" id="KW-0106">Calcium</keyword>
<keyword evidence="23" id="KW-1185">Reference proteome</keyword>
<comment type="catalytic activity">
    <reaction evidence="2">
        <text>a 1,2-diacyl-sn-glycero-3-phosphocholine + H2O = a 1-acyl-sn-glycero-3-phosphocholine + a fatty acid + H(+)</text>
        <dbReference type="Rhea" id="RHEA:15801"/>
        <dbReference type="ChEBI" id="CHEBI:15377"/>
        <dbReference type="ChEBI" id="CHEBI:15378"/>
        <dbReference type="ChEBI" id="CHEBI:28868"/>
        <dbReference type="ChEBI" id="CHEBI:57643"/>
        <dbReference type="ChEBI" id="CHEBI:58168"/>
        <dbReference type="EC" id="3.1.1.4"/>
    </reaction>
</comment>
<comment type="subunit">
    <text evidence="5">Homodimer; dimerization is reversible, and the dimeric form is the active one.</text>
</comment>
<dbReference type="Proteomes" id="UP000321899">
    <property type="component" value="Unassembled WGS sequence"/>
</dbReference>
<keyword evidence="9" id="KW-0812">Transmembrane</keyword>
<comment type="catalytic activity">
    <reaction evidence="1">
        <text>a 1,2-diacyl-sn-glycero-3-phosphocholine + H2O = a 2-acyl-sn-glycero-3-phosphocholine + a fatty acid + H(+)</text>
        <dbReference type="Rhea" id="RHEA:18689"/>
        <dbReference type="ChEBI" id="CHEBI:15377"/>
        <dbReference type="ChEBI" id="CHEBI:15378"/>
        <dbReference type="ChEBI" id="CHEBI:28868"/>
        <dbReference type="ChEBI" id="CHEBI:57643"/>
        <dbReference type="ChEBI" id="CHEBI:57875"/>
        <dbReference type="EC" id="3.1.1.32"/>
    </reaction>
</comment>
<keyword evidence="14" id="KW-0442">Lipid degradation</keyword>
<dbReference type="SUPFAM" id="SSF56931">
    <property type="entry name" value="Outer membrane phospholipase A (OMPLA)"/>
    <property type="match status" value="1"/>
</dbReference>
<dbReference type="EC" id="3.1.1.4" evidence="7"/>
<evidence type="ECO:0000256" key="19">
    <source>
        <dbReference type="PIRSR" id="PIRSR603187-1"/>
    </source>
</evidence>
<comment type="caution">
    <text evidence="22">The sequence shown here is derived from an EMBL/GenBank/DDBJ whole genome shotgun (WGS) entry which is preliminary data.</text>
</comment>
<accession>A0A5S5MEX6</accession>
<evidence type="ECO:0000256" key="2">
    <source>
        <dbReference type="ARBA" id="ARBA00001604"/>
    </source>
</evidence>
<evidence type="ECO:0000256" key="15">
    <source>
        <dbReference type="ARBA" id="ARBA00023098"/>
    </source>
</evidence>
<evidence type="ECO:0000256" key="13">
    <source>
        <dbReference type="ARBA" id="ARBA00022837"/>
    </source>
</evidence>
<dbReference type="Pfam" id="PF02253">
    <property type="entry name" value="PLA1"/>
    <property type="match status" value="1"/>
</dbReference>
<evidence type="ECO:0000256" key="1">
    <source>
        <dbReference type="ARBA" id="ARBA00000111"/>
    </source>
</evidence>
<keyword evidence="10 20" id="KW-0479">Metal-binding</keyword>
<keyword evidence="15" id="KW-0443">Lipid metabolism</keyword>
<keyword evidence="11 21" id="KW-0732">Signal</keyword>
<evidence type="ECO:0000256" key="18">
    <source>
        <dbReference type="ARBA" id="ARBA00032375"/>
    </source>
</evidence>
<feature type="binding site" description="in dimeric form" evidence="20">
    <location>
        <position position="179"/>
    </location>
    <ligand>
        <name>Ca(2+)</name>
        <dbReference type="ChEBI" id="CHEBI:29108"/>
        <label>1</label>
    </ligand>
</feature>
<feature type="active site" description="Proton acceptor" evidence="19">
    <location>
        <position position="169"/>
    </location>
</feature>
<dbReference type="CDD" id="cd00541">
    <property type="entry name" value="OMPLA"/>
    <property type="match status" value="1"/>
</dbReference>
<evidence type="ECO:0000256" key="5">
    <source>
        <dbReference type="ARBA" id="ARBA00011702"/>
    </source>
</evidence>
<proteinExistence type="inferred from homology"/>
<dbReference type="GO" id="GO:0008970">
    <property type="term" value="F:phospholipase A1 activity"/>
    <property type="evidence" value="ECO:0007669"/>
    <property type="project" value="UniProtKB-EC"/>
</dbReference>
<dbReference type="OrthoDB" id="188433at2"/>
<feature type="binding site" description="in dimeric form" evidence="20">
    <location>
        <position position="222"/>
    </location>
    <ligand>
        <name>Ca(2+)</name>
        <dbReference type="ChEBI" id="CHEBI:29108"/>
        <label>1</label>
    </ligand>
</feature>
<reference evidence="22 23" key="1">
    <citation type="submission" date="2019-06" db="EMBL/GenBank/DDBJ databases">
        <title>Desulfobotulus mexicanus sp. nov., a novel sulfate-reducing bacterium isolated from the sediment of an alkaline crater lake in Mexico.</title>
        <authorList>
            <person name="Hirschler-Rea A."/>
        </authorList>
    </citation>
    <scope>NUCLEOTIDE SEQUENCE [LARGE SCALE GENOMIC DNA]</scope>
    <source>
        <strain evidence="22 23">PAR22N</strain>
    </source>
</reference>
<feature type="chain" id="PRO_5039925863" description="Phosphatidylcholine 1-acylhydrolase" evidence="21">
    <location>
        <begin position="24"/>
        <end position="310"/>
    </location>
</feature>
<evidence type="ECO:0000256" key="8">
    <source>
        <dbReference type="ARBA" id="ARBA00022452"/>
    </source>
</evidence>
<feature type="active site" description="Nucleophile" evidence="19">
    <location>
        <position position="171"/>
    </location>
</feature>
<comment type="cofactor">
    <cofactor evidence="20">
        <name>Ca(2+)</name>
        <dbReference type="ChEBI" id="CHEBI:29108"/>
    </cofactor>
    <text evidence="20">Binds 1 Ca(2+) ion per monomer.</text>
</comment>
<dbReference type="PANTHER" id="PTHR40457:SF1">
    <property type="entry name" value="PHOSPHOLIPASE A1"/>
    <property type="match status" value="1"/>
</dbReference>
<organism evidence="22 23">
    <name type="scientific">Desulfobotulus mexicanus</name>
    <dbReference type="NCBI Taxonomy" id="2586642"/>
    <lineage>
        <taxon>Bacteria</taxon>
        <taxon>Pseudomonadati</taxon>
        <taxon>Thermodesulfobacteriota</taxon>
        <taxon>Desulfobacteria</taxon>
        <taxon>Desulfobacterales</taxon>
        <taxon>Desulfobacteraceae</taxon>
        <taxon>Desulfobotulus</taxon>
    </lineage>
</organism>
<evidence type="ECO:0000256" key="7">
    <source>
        <dbReference type="ARBA" id="ARBA00013278"/>
    </source>
</evidence>
<evidence type="ECO:0000256" key="4">
    <source>
        <dbReference type="ARBA" id="ARBA00010525"/>
    </source>
</evidence>
<dbReference type="PRINTS" id="PR01486">
    <property type="entry name" value="PHPHLIPASEA1"/>
</dbReference>
<keyword evidence="8" id="KW-1134">Transmembrane beta strand</keyword>
<evidence type="ECO:0000256" key="16">
    <source>
        <dbReference type="ARBA" id="ARBA00023136"/>
    </source>
</evidence>
<dbReference type="Gene3D" id="2.40.230.10">
    <property type="entry name" value="Phospholipase A1"/>
    <property type="match status" value="1"/>
</dbReference>
<evidence type="ECO:0000256" key="17">
    <source>
        <dbReference type="ARBA" id="ARBA00023237"/>
    </source>
</evidence>
<keyword evidence="12" id="KW-0378">Hydrolase</keyword>
<dbReference type="PANTHER" id="PTHR40457">
    <property type="entry name" value="PHOSPHOLIPASE A1"/>
    <property type="match status" value="1"/>
</dbReference>
<evidence type="ECO:0000256" key="20">
    <source>
        <dbReference type="PIRSR" id="PIRSR603187-2"/>
    </source>
</evidence>
<dbReference type="GO" id="GO:0005509">
    <property type="term" value="F:calcium ion binding"/>
    <property type="evidence" value="ECO:0007669"/>
    <property type="project" value="TreeGrafter"/>
</dbReference>
<protein>
    <recommendedName>
        <fullName evidence="18">Phosphatidylcholine 1-acylhydrolase</fullName>
        <ecNumber evidence="6">3.1.1.32</ecNumber>
        <ecNumber evidence="7">3.1.1.4</ecNumber>
    </recommendedName>
</protein>
<evidence type="ECO:0000256" key="10">
    <source>
        <dbReference type="ARBA" id="ARBA00022723"/>
    </source>
</evidence>
<dbReference type="AlphaFoldDB" id="A0A5S5MEX6"/>
<dbReference type="GO" id="GO:0009279">
    <property type="term" value="C:cell outer membrane"/>
    <property type="evidence" value="ECO:0007669"/>
    <property type="project" value="UniProtKB-SubCell"/>
</dbReference>
<name>A0A5S5MEX6_9BACT</name>
<keyword evidence="17" id="KW-0998">Cell outer membrane</keyword>
<dbReference type="InterPro" id="IPR003187">
    <property type="entry name" value="PLipase_A1"/>
</dbReference>
<comment type="subcellular location">
    <subcellularLocation>
        <location evidence="3">Cell outer membrane</location>
        <topology evidence="3">Multi-pass membrane protein</topology>
    </subcellularLocation>
</comment>
<feature type="signal peptide" evidence="21">
    <location>
        <begin position="1"/>
        <end position="23"/>
    </location>
</feature>
<evidence type="ECO:0000313" key="22">
    <source>
        <dbReference type="EMBL" id="TYT74272.1"/>
    </source>
</evidence>
<dbReference type="EC" id="3.1.1.32" evidence="6"/>
<evidence type="ECO:0000256" key="12">
    <source>
        <dbReference type="ARBA" id="ARBA00022801"/>
    </source>
</evidence>
<evidence type="ECO:0000256" key="21">
    <source>
        <dbReference type="SAM" id="SignalP"/>
    </source>
</evidence>
<feature type="binding site" description="in dimeric form" evidence="20">
    <location>
        <position position="133"/>
    </location>
    <ligand>
        <name>Ca(2+)</name>
        <dbReference type="ChEBI" id="CHEBI:29108"/>
        <label>1</label>
    </ligand>
</feature>
<dbReference type="GO" id="GO:0016042">
    <property type="term" value="P:lipid catabolic process"/>
    <property type="evidence" value="ECO:0007669"/>
    <property type="project" value="UniProtKB-KW"/>
</dbReference>
<evidence type="ECO:0000256" key="11">
    <source>
        <dbReference type="ARBA" id="ARBA00022729"/>
    </source>
</evidence>
<gene>
    <name evidence="22" type="ORF">FIM25_10910</name>
</gene>
<dbReference type="RefSeq" id="WP_139449188.1">
    <property type="nucleotide sequence ID" value="NZ_VDMB01000013.1"/>
</dbReference>
<evidence type="ECO:0000256" key="9">
    <source>
        <dbReference type="ARBA" id="ARBA00022692"/>
    </source>
</evidence>
<evidence type="ECO:0000256" key="14">
    <source>
        <dbReference type="ARBA" id="ARBA00022963"/>
    </source>
</evidence>
<keyword evidence="16" id="KW-0472">Membrane</keyword>
<evidence type="ECO:0000256" key="6">
    <source>
        <dbReference type="ARBA" id="ARBA00013179"/>
    </source>
</evidence>